<accession>A0A2P2DID1</accession>
<dbReference type="InterPro" id="IPR006121">
    <property type="entry name" value="HMA_dom"/>
</dbReference>
<comment type="caution">
    <text evidence="3">The sequence shown here is derived from an EMBL/GenBank/DDBJ whole genome shotgun (WGS) entry which is preliminary data.</text>
</comment>
<dbReference type="PROSITE" id="PS50846">
    <property type="entry name" value="HMA_2"/>
    <property type="match status" value="1"/>
</dbReference>
<feature type="transmembrane region" description="Helical" evidence="1">
    <location>
        <begin position="76"/>
        <end position="94"/>
    </location>
</feature>
<evidence type="ECO:0000259" key="2">
    <source>
        <dbReference type="PROSITE" id="PS50846"/>
    </source>
</evidence>
<dbReference type="CDD" id="cd00371">
    <property type="entry name" value="HMA"/>
    <property type="match status" value="1"/>
</dbReference>
<dbReference type="Gene3D" id="3.30.70.100">
    <property type="match status" value="1"/>
</dbReference>
<dbReference type="InterPro" id="IPR036163">
    <property type="entry name" value="HMA_dom_sf"/>
</dbReference>
<dbReference type="GO" id="GO:0046872">
    <property type="term" value="F:metal ion binding"/>
    <property type="evidence" value="ECO:0007669"/>
    <property type="project" value="InterPro"/>
</dbReference>
<evidence type="ECO:0000313" key="4">
    <source>
        <dbReference type="Proteomes" id="UP000245206"/>
    </source>
</evidence>
<protein>
    <submittedName>
        <fullName evidence="3">Heavy metal transport/detoxification protein</fullName>
    </submittedName>
</protein>
<keyword evidence="1" id="KW-1133">Transmembrane helix</keyword>
<dbReference type="RefSeq" id="WP_108961382.1">
    <property type="nucleotide sequence ID" value="NZ_BFAZ01000012.1"/>
</dbReference>
<dbReference type="EMBL" id="BFAZ01000012">
    <property type="protein sequence ID" value="GBF44406.1"/>
    <property type="molecule type" value="Genomic_DNA"/>
</dbReference>
<keyword evidence="4" id="KW-1185">Reference proteome</keyword>
<dbReference type="NCBIfam" id="NF033556">
    <property type="entry name" value="MerTP_fusion"/>
    <property type="match status" value="1"/>
</dbReference>
<proteinExistence type="predicted"/>
<sequence>FHLNWNSITPVLGVLGGIGGLASTFSWLQPIRPYIISLTTIVLGFAWYQKLKTRNRDEIACECDVKENLSFSQSKFFLGIVTLFAVVLLSFPYYSDIFFHSLNADAIIVEQENLATTQMKVVGMTCSGCEHSVNKAIKELTGVIEVVSHHKTGLLRIKYDKSKVKPRDFKNVIENTLGYTVSSITEGE</sequence>
<keyword evidence="1" id="KW-0812">Transmembrane</keyword>
<reference evidence="4" key="1">
    <citation type="journal article" date="2019" name="Microbiol. Immunol.">
        <title>Molecular and phenotypic characterization of Leptospira johnsonii sp. nov., Leptospira ellinghausenii sp. nov. and Leptospira ryugenii sp. nov. isolated from soil and water in Japan.</title>
        <authorList>
            <person name="Masuzawa T."/>
            <person name="Saito M."/>
            <person name="Nakao R."/>
            <person name="Nikaido Y."/>
            <person name="Matsumoto M."/>
            <person name="Ogawa M."/>
            <person name="Yokoyama M."/>
            <person name="Hidaka Y."/>
            <person name="Tomita J."/>
            <person name="Sakakibara K."/>
            <person name="Suzuki K."/>
            <person name="Yasuda S."/>
            <person name="Sato H."/>
            <person name="Yamaguchi M."/>
            <person name="Yoshida S.I."/>
            <person name="Koizumi N."/>
            <person name="Kawamura Y."/>
        </authorList>
    </citation>
    <scope>NUCLEOTIDE SEQUENCE [LARGE SCALE GENOMIC DNA]</scope>
    <source>
        <strain evidence="4">E18</strain>
    </source>
</reference>
<dbReference type="OrthoDB" id="9813965at2"/>
<dbReference type="AlphaFoldDB" id="A0A2P2DID1"/>
<feature type="domain" description="HMA" evidence="2">
    <location>
        <begin position="115"/>
        <end position="181"/>
    </location>
</feature>
<dbReference type="SUPFAM" id="SSF55008">
    <property type="entry name" value="HMA, heavy metal-associated domain"/>
    <property type="match status" value="1"/>
</dbReference>
<dbReference type="Proteomes" id="UP000245206">
    <property type="component" value="Unassembled WGS sequence"/>
</dbReference>
<keyword evidence="1" id="KW-0472">Membrane</keyword>
<dbReference type="Pfam" id="PF00403">
    <property type="entry name" value="HMA"/>
    <property type="match status" value="1"/>
</dbReference>
<name>A0A2P2DID1_9LEPT</name>
<evidence type="ECO:0000313" key="3">
    <source>
        <dbReference type="EMBL" id="GBF44406.1"/>
    </source>
</evidence>
<gene>
    <name evidence="3" type="ORF">LPTSP2_37090</name>
</gene>
<feature type="non-terminal residue" evidence="3">
    <location>
        <position position="1"/>
    </location>
</feature>
<dbReference type="Gene3D" id="1.10.287.910">
    <property type="entry name" value="bacterial mercury transporter, merf"/>
    <property type="match status" value="1"/>
</dbReference>
<feature type="transmembrane region" description="Helical" evidence="1">
    <location>
        <begin position="31"/>
        <end position="48"/>
    </location>
</feature>
<feature type="transmembrane region" description="Helical" evidence="1">
    <location>
        <begin position="7"/>
        <end position="25"/>
    </location>
</feature>
<organism evidence="3 4">
    <name type="scientific">Leptospira ellinghausenii</name>
    <dbReference type="NCBI Taxonomy" id="1917822"/>
    <lineage>
        <taxon>Bacteria</taxon>
        <taxon>Pseudomonadati</taxon>
        <taxon>Spirochaetota</taxon>
        <taxon>Spirochaetia</taxon>
        <taxon>Leptospirales</taxon>
        <taxon>Leptospiraceae</taxon>
        <taxon>Leptospira</taxon>
    </lineage>
</organism>
<evidence type="ECO:0000256" key="1">
    <source>
        <dbReference type="SAM" id="Phobius"/>
    </source>
</evidence>